<organism evidence="3 4">
    <name type="scientific">Byssothecium circinans</name>
    <dbReference type="NCBI Taxonomy" id="147558"/>
    <lineage>
        <taxon>Eukaryota</taxon>
        <taxon>Fungi</taxon>
        <taxon>Dikarya</taxon>
        <taxon>Ascomycota</taxon>
        <taxon>Pezizomycotina</taxon>
        <taxon>Dothideomycetes</taxon>
        <taxon>Pleosporomycetidae</taxon>
        <taxon>Pleosporales</taxon>
        <taxon>Massarineae</taxon>
        <taxon>Massarinaceae</taxon>
        <taxon>Byssothecium</taxon>
    </lineage>
</organism>
<keyword evidence="4" id="KW-1185">Reference proteome</keyword>
<protein>
    <submittedName>
        <fullName evidence="3">Uncharacterized protein</fullName>
    </submittedName>
</protein>
<proteinExistence type="predicted"/>
<dbReference type="AlphaFoldDB" id="A0A6A5TBG9"/>
<keyword evidence="1" id="KW-0175">Coiled coil</keyword>
<feature type="coiled-coil region" evidence="1">
    <location>
        <begin position="13"/>
        <end position="54"/>
    </location>
</feature>
<evidence type="ECO:0000313" key="4">
    <source>
        <dbReference type="Proteomes" id="UP000800035"/>
    </source>
</evidence>
<gene>
    <name evidence="3" type="ORF">CC80DRAFT_555238</name>
</gene>
<reference evidence="3" key="1">
    <citation type="journal article" date="2020" name="Stud. Mycol.">
        <title>101 Dothideomycetes genomes: a test case for predicting lifestyles and emergence of pathogens.</title>
        <authorList>
            <person name="Haridas S."/>
            <person name="Albert R."/>
            <person name="Binder M."/>
            <person name="Bloem J."/>
            <person name="Labutti K."/>
            <person name="Salamov A."/>
            <person name="Andreopoulos B."/>
            <person name="Baker S."/>
            <person name="Barry K."/>
            <person name="Bills G."/>
            <person name="Bluhm B."/>
            <person name="Cannon C."/>
            <person name="Castanera R."/>
            <person name="Culley D."/>
            <person name="Daum C."/>
            <person name="Ezra D."/>
            <person name="Gonzalez J."/>
            <person name="Henrissat B."/>
            <person name="Kuo A."/>
            <person name="Liang C."/>
            <person name="Lipzen A."/>
            <person name="Lutzoni F."/>
            <person name="Magnuson J."/>
            <person name="Mondo S."/>
            <person name="Nolan M."/>
            <person name="Ohm R."/>
            <person name="Pangilinan J."/>
            <person name="Park H.-J."/>
            <person name="Ramirez L."/>
            <person name="Alfaro M."/>
            <person name="Sun H."/>
            <person name="Tritt A."/>
            <person name="Yoshinaga Y."/>
            <person name="Zwiers L.-H."/>
            <person name="Turgeon B."/>
            <person name="Goodwin S."/>
            <person name="Spatafora J."/>
            <person name="Crous P."/>
            <person name="Grigoriev I."/>
        </authorList>
    </citation>
    <scope>NUCLEOTIDE SEQUENCE</scope>
    <source>
        <strain evidence="3">CBS 675.92</strain>
    </source>
</reference>
<evidence type="ECO:0000256" key="1">
    <source>
        <dbReference type="SAM" id="Coils"/>
    </source>
</evidence>
<sequence>MLEESLEDLRLVSRSAKTDYGRMEEENKELRQVNAKLHKRIEELEKRHGTESKEGLKRDREPSLCPRCKIVKENREIEHAAEMQRRRGGDDWERSDMGTPVPSEVANDWSEI</sequence>
<accession>A0A6A5TBG9</accession>
<dbReference type="Proteomes" id="UP000800035">
    <property type="component" value="Unassembled WGS sequence"/>
</dbReference>
<dbReference type="EMBL" id="ML977036">
    <property type="protein sequence ID" value="KAF1949514.1"/>
    <property type="molecule type" value="Genomic_DNA"/>
</dbReference>
<feature type="region of interest" description="Disordered" evidence="2">
    <location>
        <begin position="79"/>
        <end position="112"/>
    </location>
</feature>
<evidence type="ECO:0000256" key="2">
    <source>
        <dbReference type="SAM" id="MobiDB-lite"/>
    </source>
</evidence>
<evidence type="ECO:0000313" key="3">
    <source>
        <dbReference type="EMBL" id="KAF1949514.1"/>
    </source>
</evidence>
<dbReference type="OrthoDB" id="10623951at2759"/>
<name>A0A6A5TBG9_9PLEO</name>
<feature type="compositionally biased region" description="Basic and acidic residues" evidence="2">
    <location>
        <begin position="79"/>
        <end position="96"/>
    </location>
</feature>